<gene>
    <name evidence="2" type="ORF">HMPREF0291_11896</name>
</gene>
<sequence>MNDARWWSQPMRPEGDNTGSGIKKQLGKPTQLGEYEVLIREAVQNSWDARLSDLGVKFRVELRTLGENSVEWSRVLKDDNLPEEQAAVLNTLGPETVILVISDRGTTGLGGPIRSDRVNTTDEIANFVQFMRNVGEARDSELGGGTYGYGKGIFYRISKASMILVDSQNNGAGDTQRRLMGAALGEAFNSPDGRRFTGRHWWGVVNDGIPDPLLNEEAQQLATSLGLPGFERNETGTDIIVLAPDLTLEDESETLLSLATRIRSHVYWHLWPKFMTPQRPRGIDFSISVNGTELEIPKISSVPVIRNFARALDNIAKREGIDYELKKYRPNSLGEFAVDYVVSAASHTLNDNIRSILDHAVIHPPYRHVARMRQAELVVDYVPTAPMQTTDVGYVGVFRASAFADEAFAESEPPTHDVWATAGLTGTNLGIVRGAKGFIESETNALVAAKSGARSRLVQGLGKVSSELGSYLAPTALVGNEDSREAGQTARASRSTKTFIDLGQSPLRLVDGRACVEHCVQVMANEDVHIRAVAYVLLANGAREDPNNRPSGAQTPSFRGWYRVDDEELISSEPKISLLDLRTGEIAARFDFLPDTAVKTIVEIVHV</sequence>
<evidence type="ECO:0000313" key="2">
    <source>
        <dbReference type="EMBL" id="EFK54239.1"/>
    </source>
</evidence>
<organism evidence="2 3">
    <name type="scientific">Corynebacterium genitalium ATCC 33030</name>
    <dbReference type="NCBI Taxonomy" id="585529"/>
    <lineage>
        <taxon>Bacteria</taxon>
        <taxon>Bacillati</taxon>
        <taxon>Actinomycetota</taxon>
        <taxon>Actinomycetes</taxon>
        <taxon>Mycobacteriales</taxon>
        <taxon>Corynebacteriaceae</taxon>
        <taxon>Corynebacterium</taxon>
    </lineage>
</organism>
<dbReference type="AlphaFoldDB" id="D7WDK8"/>
<proteinExistence type="predicted"/>
<dbReference type="Proteomes" id="UP000004208">
    <property type="component" value="Unassembled WGS sequence"/>
</dbReference>
<dbReference type="EMBL" id="ACLJ02000003">
    <property type="protein sequence ID" value="EFK54239.1"/>
    <property type="molecule type" value="Genomic_DNA"/>
</dbReference>
<comment type="caution">
    <text evidence="2">The sequence shown here is derived from an EMBL/GenBank/DDBJ whole genome shotgun (WGS) entry which is preliminary data.</text>
</comment>
<dbReference type="OrthoDB" id="3267770at2"/>
<evidence type="ECO:0000256" key="1">
    <source>
        <dbReference type="SAM" id="MobiDB-lite"/>
    </source>
</evidence>
<reference evidence="2" key="1">
    <citation type="submission" date="2010-06" db="EMBL/GenBank/DDBJ databases">
        <authorList>
            <person name="Muzny D."/>
            <person name="Qin X."/>
            <person name="Buhay C."/>
            <person name="Dugan-Rocha S."/>
            <person name="Ding Y."/>
            <person name="Chen G."/>
            <person name="Hawes A."/>
            <person name="Holder M."/>
            <person name="Jhangiani S."/>
            <person name="Johnson A."/>
            <person name="Khan Z."/>
            <person name="Li Z."/>
            <person name="Liu W."/>
            <person name="Liu X."/>
            <person name="Perez L."/>
            <person name="Shen H."/>
            <person name="Wang Q."/>
            <person name="Watt J."/>
            <person name="Xi L."/>
            <person name="Xin Y."/>
            <person name="Zhou J."/>
            <person name="Deng J."/>
            <person name="Jiang H."/>
            <person name="Liu Y."/>
            <person name="Qu J."/>
            <person name="Song X.-Z."/>
            <person name="Zhang L."/>
            <person name="Villasana D."/>
            <person name="Johnson A."/>
            <person name="Liu J."/>
            <person name="Liyanage D."/>
            <person name="Lorensuhewa L."/>
            <person name="Robinson T."/>
            <person name="Song A."/>
            <person name="Song B.-B."/>
            <person name="Dinh H."/>
            <person name="Thornton R."/>
            <person name="Coyle M."/>
            <person name="Francisco L."/>
            <person name="Jackson L."/>
            <person name="Javaid M."/>
            <person name="Korchina V."/>
            <person name="Kovar C."/>
            <person name="Mata R."/>
            <person name="Mathew T."/>
            <person name="Ngo R."/>
            <person name="Nguyen L."/>
            <person name="Nguyen N."/>
            <person name="Okwuonu G."/>
            <person name="Ongeri F."/>
            <person name="Pham C."/>
            <person name="Simmons D."/>
            <person name="Wilczek-Boney K."/>
            <person name="Hale W."/>
            <person name="Jakkamsetti A."/>
            <person name="Pham P."/>
            <person name="Ruth R."/>
            <person name="San Lucas F."/>
            <person name="Warren J."/>
            <person name="Zhang J."/>
            <person name="Zhao Z."/>
            <person name="Zhou C."/>
            <person name="Zhu D."/>
            <person name="Lee S."/>
            <person name="Bess C."/>
            <person name="Blankenburg K."/>
            <person name="Forbes L."/>
            <person name="Fu Q."/>
            <person name="Gubbala S."/>
            <person name="Hirani K."/>
            <person name="Jayaseelan J.C."/>
            <person name="Lara F."/>
            <person name="Munidasa M."/>
            <person name="Palculict T."/>
            <person name="Patil S."/>
            <person name="Pu L.-L."/>
            <person name="Saada N."/>
            <person name="Tang L."/>
            <person name="Weissenberger G."/>
            <person name="Zhu Y."/>
            <person name="Hemphill L."/>
            <person name="Shang Y."/>
            <person name="Youmans B."/>
            <person name="Ayvaz T."/>
            <person name="Ross M."/>
            <person name="Santibanez J."/>
            <person name="Aqrawi P."/>
            <person name="Gross S."/>
            <person name="Joshi V."/>
            <person name="Fowler G."/>
            <person name="Nazareth L."/>
            <person name="Reid J."/>
            <person name="Worley K."/>
            <person name="Petrosino J."/>
            <person name="Highlander S."/>
            <person name="Gibbs R."/>
        </authorList>
    </citation>
    <scope>NUCLEOTIDE SEQUENCE [LARGE SCALE GENOMIC DNA]</scope>
    <source>
        <strain evidence="2">ATCC 33030</strain>
    </source>
</reference>
<dbReference type="eggNOG" id="ENOG502Z9CS">
    <property type="taxonomic scope" value="Bacteria"/>
</dbReference>
<evidence type="ECO:0000313" key="3">
    <source>
        <dbReference type="Proteomes" id="UP000004208"/>
    </source>
</evidence>
<name>D7WDK8_9CORY</name>
<dbReference type="STRING" id="585529.HMPREF0291_11896"/>
<dbReference type="HOGENOM" id="CLU_022531_0_0_11"/>
<accession>D7WDK8</accession>
<keyword evidence="3" id="KW-1185">Reference proteome</keyword>
<dbReference type="RefSeq" id="WP_005290710.1">
    <property type="nucleotide sequence ID" value="NZ_CM000961.1"/>
</dbReference>
<feature type="region of interest" description="Disordered" evidence="1">
    <location>
        <begin position="1"/>
        <end position="26"/>
    </location>
</feature>
<protein>
    <submittedName>
        <fullName evidence="2">Uncharacterized protein</fullName>
    </submittedName>
</protein>